<dbReference type="EMBL" id="PVTX01000008">
    <property type="protein sequence ID" value="PRZ05116.1"/>
    <property type="molecule type" value="Genomic_DNA"/>
</dbReference>
<evidence type="ECO:0000259" key="2">
    <source>
        <dbReference type="Pfam" id="PF08546"/>
    </source>
</evidence>
<sequence>MTSANDLHRPLIAVVGPGAVGGLVAALLQRARHDVVLVGRPGTARRVTEHGLEIVTDRFGAWHAPLRATTWVPRGARVLVAVKAEGVAEVAGTIAAGRPPEVVSLLNGIDHMESLRAALAGPGGPAAYESVVVGASYAGETLRTGSGPDTALTVRHRGELLRITVPAEAGDLEVVQALRDTEIEVVTAGSETEVLWSKLRFLAPLALLTSVHRTGVGAALDADPVLTDGVLGEVAAVAAAEGVTTTAEDLRTILRGFPPTMRSSLQADLAAGRTGELDAIGGAVARRGAARSVPTPTIERVVAQLARRVG</sequence>
<dbReference type="InterPro" id="IPR013328">
    <property type="entry name" value="6PGD_dom2"/>
</dbReference>
<dbReference type="InterPro" id="IPR036291">
    <property type="entry name" value="NAD(P)-bd_dom_sf"/>
</dbReference>
<dbReference type="InterPro" id="IPR013332">
    <property type="entry name" value="KPR_N"/>
</dbReference>
<reference evidence="3 4" key="1">
    <citation type="submission" date="2018-03" db="EMBL/GenBank/DDBJ databases">
        <title>Comparative analysis of microorganisms from saline springs in Andes Mountain Range, Colombia.</title>
        <authorList>
            <person name="Rubin E."/>
        </authorList>
    </citation>
    <scope>NUCLEOTIDE SEQUENCE [LARGE SCALE GENOMIC DNA]</scope>
    <source>
        <strain evidence="3 4">CG 23</strain>
    </source>
</reference>
<dbReference type="InterPro" id="IPR051402">
    <property type="entry name" value="KPR-Related"/>
</dbReference>
<evidence type="ECO:0000259" key="1">
    <source>
        <dbReference type="Pfam" id="PF02558"/>
    </source>
</evidence>
<evidence type="ECO:0000313" key="3">
    <source>
        <dbReference type="EMBL" id="PRZ05116.1"/>
    </source>
</evidence>
<name>A0ABX5EES6_9MICO</name>
<feature type="domain" description="Ketopantoate reductase N-terminal" evidence="1">
    <location>
        <begin position="12"/>
        <end position="135"/>
    </location>
</feature>
<dbReference type="Gene3D" id="1.10.1040.10">
    <property type="entry name" value="N-(1-d-carboxylethyl)-l-norvaline Dehydrogenase, domain 2"/>
    <property type="match status" value="1"/>
</dbReference>
<dbReference type="Pfam" id="PF08546">
    <property type="entry name" value="ApbA_C"/>
    <property type="match status" value="1"/>
</dbReference>
<accession>A0ABX5EES6</accession>
<proteinExistence type="predicted"/>
<dbReference type="PANTHER" id="PTHR21708">
    <property type="entry name" value="PROBABLE 2-DEHYDROPANTOATE 2-REDUCTASE"/>
    <property type="match status" value="1"/>
</dbReference>
<dbReference type="Proteomes" id="UP000239895">
    <property type="component" value="Unassembled WGS sequence"/>
</dbReference>
<dbReference type="InterPro" id="IPR013752">
    <property type="entry name" value="KPA_reductase"/>
</dbReference>
<gene>
    <name evidence="3" type="ORF">BCL65_10895</name>
</gene>
<keyword evidence="4" id="KW-1185">Reference proteome</keyword>
<evidence type="ECO:0000313" key="4">
    <source>
        <dbReference type="Proteomes" id="UP000239895"/>
    </source>
</evidence>
<dbReference type="SUPFAM" id="SSF48179">
    <property type="entry name" value="6-phosphogluconate dehydrogenase C-terminal domain-like"/>
    <property type="match status" value="1"/>
</dbReference>
<dbReference type="Gene3D" id="3.40.50.720">
    <property type="entry name" value="NAD(P)-binding Rossmann-like Domain"/>
    <property type="match status" value="1"/>
</dbReference>
<dbReference type="Pfam" id="PF02558">
    <property type="entry name" value="ApbA"/>
    <property type="match status" value="1"/>
</dbReference>
<dbReference type="InterPro" id="IPR008927">
    <property type="entry name" value="6-PGluconate_DH-like_C_sf"/>
</dbReference>
<feature type="domain" description="Ketopantoate reductase C-terminal" evidence="2">
    <location>
        <begin position="194"/>
        <end position="306"/>
    </location>
</feature>
<dbReference type="RefSeq" id="WP_106268481.1">
    <property type="nucleotide sequence ID" value="NZ_PVTX01000008.1"/>
</dbReference>
<dbReference type="PANTHER" id="PTHR21708:SF26">
    <property type="entry name" value="2-DEHYDROPANTOATE 2-REDUCTASE"/>
    <property type="match status" value="1"/>
</dbReference>
<comment type="caution">
    <text evidence="3">The sequence shown here is derived from an EMBL/GenBank/DDBJ whole genome shotgun (WGS) entry which is preliminary data.</text>
</comment>
<dbReference type="SUPFAM" id="SSF51735">
    <property type="entry name" value="NAD(P)-binding Rossmann-fold domains"/>
    <property type="match status" value="1"/>
</dbReference>
<protein>
    <submittedName>
        <fullName evidence="3">2-dehydropantoate 2-reductase</fullName>
    </submittedName>
</protein>
<organism evidence="3 4">
    <name type="scientific">Isoptericola halotolerans</name>
    <dbReference type="NCBI Taxonomy" id="300560"/>
    <lineage>
        <taxon>Bacteria</taxon>
        <taxon>Bacillati</taxon>
        <taxon>Actinomycetota</taxon>
        <taxon>Actinomycetes</taxon>
        <taxon>Micrococcales</taxon>
        <taxon>Promicromonosporaceae</taxon>
        <taxon>Isoptericola</taxon>
    </lineage>
</organism>